<dbReference type="Proteomes" id="UP000244240">
    <property type="component" value="Unassembled WGS sequence"/>
</dbReference>
<reference evidence="1 2" key="1">
    <citation type="submission" date="2018-04" db="EMBL/GenBank/DDBJ databases">
        <title>Genomic Encyclopedia of Archaeal and Bacterial Type Strains, Phase II (KMG-II): from individual species to whole genera.</title>
        <authorList>
            <person name="Goeker M."/>
        </authorList>
    </citation>
    <scope>NUCLEOTIDE SEQUENCE [LARGE SCALE GENOMIC DNA]</scope>
    <source>
        <strain evidence="1 2">DSM 45787</strain>
    </source>
</reference>
<evidence type="ECO:0000313" key="1">
    <source>
        <dbReference type="EMBL" id="PTX65054.1"/>
    </source>
</evidence>
<gene>
    <name evidence="1" type="ORF">C8P63_101282</name>
</gene>
<protein>
    <submittedName>
        <fullName evidence="1">Putative methionine-R-sulfoxide reductase with GAF domain</fullName>
    </submittedName>
</protein>
<dbReference type="SUPFAM" id="SSF55781">
    <property type="entry name" value="GAF domain-like"/>
    <property type="match status" value="1"/>
</dbReference>
<name>A0A2T6C9Q3_9BACL</name>
<dbReference type="Gene3D" id="3.30.450.40">
    <property type="match status" value="1"/>
</dbReference>
<accession>A0A2T6C9Q3</accession>
<comment type="caution">
    <text evidence="1">The sequence shown here is derived from an EMBL/GenBank/DDBJ whole genome shotgun (WGS) entry which is preliminary data.</text>
</comment>
<evidence type="ECO:0000313" key="2">
    <source>
        <dbReference type="Proteomes" id="UP000244240"/>
    </source>
</evidence>
<dbReference type="AlphaFoldDB" id="A0A2T6C9Q3"/>
<proteinExistence type="predicted"/>
<dbReference type="RefSeq" id="WP_108021529.1">
    <property type="nucleotide sequence ID" value="NZ_QBKR01000001.1"/>
</dbReference>
<sequence>MRKADLLDEVRAEIGVVSDRLNGSVERLYRSVAKVLYQKVPAYRYAGVYLTSGYQFREFCGAGFCPHVPVVPFGQGLFSLAAARGSVVREQTGAQVEIFVPFYRGHHLIGQLVVVGTPVHHIDEEDIALFNEIASLFETKVEECM</sequence>
<keyword evidence="2" id="KW-1185">Reference proteome</keyword>
<dbReference type="InterPro" id="IPR029016">
    <property type="entry name" value="GAF-like_dom_sf"/>
</dbReference>
<dbReference type="EMBL" id="QBKR01000001">
    <property type="protein sequence ID" value="PTX65054.1"/>
    <property type="molecule type" value="Genomic_DNA"/>
</dbReference>
<dbReference type="OrthoDB" id="2988533at2"/>
<organism evidence="1 2">
    <name type="scientific">Melghirimyces profundicolus</name>
    <dbReference type="NCBI Taxonomy" id="1242148"/>
    <lineage>
        <taxon>Bacteria</taxon>
        <taxon>Bacillati</taxon>
        <taxon>Bacillota</taxon>
        <taxon>Bacilli</taxon>
        <taxon>Bacillales</taxon>
        <taxon>Thermoactinomycetaceae</taxon>
        <taxon>Melghirimyces</taxon>
    </lineage>
</organism>